<keyword evidence="4" id="KW-1185">Reference proteome</keyword>
<feature type="region of interest" description="Disordered" evidence="1">
    <location>
        <begin position="1"/>
        <end position="21"/>
    </location>
</feature>
<sequence>MSYPAPSPYPSAPGNGSYAPPPRKRGMKRIVFGALGILANLIGLVVMPLLASIVVAAFAVLNVDATSAGGTTATIETSSSSMIFVYAPAGEAASASCEVTGSDVEWDASTSGMPVTVDGAAYESVGTVTVTSSQQVDVACQGVSDVAVGEMGFGSTLVGLVVGLLIPVLLGLVAIALLIWGIVARVRSSRP</sequence>
<dbReference type="EMBL" id="JBHUFL010000001">
    <property type="protein sequence ID" value="MFD1833930.1"/>
    <property type="molecule type" value="Genomic_DNA"/>
</dbReference>
<keyword evidence="2" id="KW-1133">Transmembrane helix</keyword>
<protein>
    <recommendedName>
        <fullName evidence="5">Ig-like domain-containing protein</fullName>
    </recommendedName>
</protein>
<gene>
    <name evidence="3" type="ORF">ACFSDA_02475</name>
</gene>
<accession>A0ABW4PUY1</accession>
<keyword evidence="2" id="KW-0472">Membrane</keyword>
<proteinExistence type="predicted"/>
<feature type="transmembrane region" description="Helical" evidence="2">
    <location>
        <begin position="157"/>
        <end position="183"/>
    </location>
</feature>
<comment type="caution">
    <text evidence="3">The sequence shown here is derived from an EMBL/GenBank/DDBJ whole genome shotgun (WGS) entry which is preliminary data.</text>
</comment>
<keyword evidence="2" id="KW-0812">Transmembrane</keyword>
<organism evidence="3 4">
    <name type="scientific">Brachybacterium rhamnosum</name>
    <dbReference type="NCBI Taxonomy" id="173361"/>
    <lineage>
        <taxon>Bacteria</taxon>
        <taxon>Bacillati</taxon>
        <taxon>Actinomycetota</taxon>
        <taxon>Actinomycetes</taxon>
        <taxon>Micrococcales</taxon>
        <taxon>Dermabacteraceae</taxon>
        <taxon>Brachybacterium</taxon>
    </lineage>
</organism>
<evidence type="ECO:0000256" key="2">
    <source>
        <dbReference type="SAM" id="Phobius"/>
    </source>
</evidence>
<feature type="transmembrane region" description="Helical" evidence="2">
    <location>
        <begin position="30"/>
        <end position="61"/>
    </location>
</feature>
<evidence type="ECO:0000256" key="1">
    <source>
        <dbReference type="SAM" id="MobiDB-lite"/>
    </source>
</evidence>
<feature type="compositionally biased region" description="Pro residues" evidence="1">
    <location>
        <begin position="1"/>
        <end position="11"/>
    </location>
</feature>
<dbReference type="Proteomes" id="UP001597280">
    <property type="component" value="Unassembled WGS sequence"/>
</dbReference>
<dbReference type="RefSeq" id="WP_137771429.1">
    <property type="nucleotide sequence ID" value="NZ_BAAAIS010000005.1"/>
</dbReference>
<name>A0ABW4PUY1_9MICO</name>
<evidence type="ECO:0000313" key="3">
    <source>
        <dbReference type="EMBL" id="MFD1833930.1"/>
    </source>
</evidence>
<evidence type="ECO:0000313" key="4">
    <source>
        <dbReference type="Proteomes" id="UP001597280"/>
    </source>
</evidence>
<evidence type="ECO:0008006" key="5">
    <source>
        <dbReference type="Google" id="ProtNLM"/>
    </source>
</evidence>
<reference evidence="4" key="1">
    <citation type="journal article" date="2019" name="Int. J. Syst. Evol. Microbiol.">
        <title>The Global Catalogue of Microorganisms (GCM) 10K type strain sequencing project: providing services to taxonomists for standard genome sequencing and annotation.</title>
        <authorList>
            <consortium name="The Broad Institute Genomics Platform"/>
            <consortium name="The Broad Institute Genome Sequencing Center for Infectious Disease"/>
            <person name="Wu L."/>
            <person name="Ma J."/>
        </authorList>
    </citation>
    <scope>NUCLEOTIDE SEQUENCE [LARGE SCALE GENOMIC DNA]</scope>
    <source>
        <strain evidence="4">JCM 11650</strain>
    </source>
</reference>